<proteinExistence type="predicted"/>
<evidence type="ECO:0000259" key="1">
    <source>
        <dbReference type="Pfam" id="PF04015"/>
    </source>
</evidence>
<dbReference type="EMBL" id="BFAV01000159">
    <property type="protein sequence ID" value="GBF35363.1"/>
    <property type="molecule type" value="Genomic_DNA"/>
</dbReference>
<dbReference type="Proteomes" id="UP000239549">
    <property type="component" value="Unassembled WGS sequence"/>
</dbReference>
<sequence>MFDFNPCHKYNLHSVKLTRLKENIMSRSKVAVLKTSPSSVLEDYGKLMRLADYKKHLSPDSDTVIKLNLSWTKYFPACSSQPWQLEGVVKTLLEDGCRKESLWPVENKTVVTNPVKGAVNNKWMPVLNRYGLGFTPLPDVEWVVFKPKAKLLMLDKIFPEGIEVPKMFLGKNVLHLPTVKTHGHSTTTGAIKNSFGGLLKEVRHYCHKYMHEVLVDLMLLQREIHEGIFAVMDGTVAGDGAGPRTMIPYVKDYILASGDSVAIDAVAAKMMGMDPMSIPYLRMCHDRKLGCANPGEIEIVGEDISNVNFGFEAKKSFVIWGDQMIRKGFLRPFEKILLHSPLMVWAPFASNVYHDFFWYPTVGGNRIKAFARTGWGKLFEKY</sequence>
<dbReference type="AlphaFoldDB" id="A0A2L2XI46"/>
<reference evidence="3" key="1">
    <citation type="submission" date="2018-02" db="EMBL/GenBank/DDBJ databases">
        <title>Genome sequence of Desulfocucumis palustris strain NAW-5.</title>
        <authorList>
            <person name="Watanabe M."/>
            <person name="Kojima H."/>
            <person name="Fukui M."/>
        </authorList>
    </citation>
    <scope>NUCLEOTIDE SEQUENCE [LARGE SCALE GENOMIC DNA]</scope>
    <source>
        <strain evidence="3">NAW-5</strain>
    </source>
</reference>
<protein>
    <submittedName>
        <fullName evidence="2">Ferredoxin</fullName>
    </submittedName>
</protein>
<accession>A0A2L2XI46</accession>
<evidence type="ECO:0000313" key="3">
    <source>
        <dbReference type="Proteomes" id="UP000239549"/>
    </source>
</evidence>
<keyword evidence="3" id="KW-1185">Reference proteome</keyword>
<dbReference type="Pfam" id="PF04015">
    <property type="entry name" value="DUF362"/>
    <property type="match status" value="1"/>
</dbReference>
<feature type="domain" description="DUF362" evidence="1">
    <location>
        <begin position="64"/>
        <end position="269"/>
    </location>
</feature>
<name>A0A2L2XI46_9FIRM</name>
<gene>
    <name evidence="2" type="ORF">DCCM_4486</name>
</gene>
<comment type="caution">
    <text evidence="2">The sequence shown here is derived from an EMBL/GenBank/DDBJ whole genome shotgun (WGS) entry which is preliminary data.</text>
</comment>
<organism evidence="2 3">
    <name type="scientific">Desulfocucumis palustris</name>
    <dbReference type="NCBI Taxonomy" id="1898651"/>
    <lineage>
        <taxon>Bacteria</taxon>
        <taxon>Bacillati</taxon>
        <taxon>Bacillota</taxon>
        <taxon>Clostridia</taxon>
        <taxon>Eubacteriales</taxon>
        <taxon>Desulfocucumaceae</taxon>
        <taxon>Desulfocucumis</taxon>
    </lineage>
</organism>
<evidence type="ECO:0000313" key="2">
    <source>
        <dbReference type="EMBL" id="GBF35363.1"/>
    </source>
</evidence>
<dbReference type="InterPro" id="IPR007160">
    <property type="entry name" value="DUF362"/>
</dbReference>